<dbReference type="Proteomes" id="UP000238563">
    <property type="component" value="Unassembled WGS sequence"/>
</dbReference>
<accession>A0A2S9J9Q9</accession>
<protein>
    <submittedName>
        <fullName evidence="1">Uncharacterized protein</fullName>
    </submittedName>
</protein>
<dbReference type="AlphaFoldDB" id="A0A2S9J9Q9"/>
<dbReference type="EMBL" id="PVBT01000012">
    <property type="protein sequence ID" value="PRD49536.1"/>
    <property type="molecule type" value="Genomic_DNA"/>
</dbReference>
<dbReference type="OrthoDB" id="7774794at2"/>
<comment type="caution">
    <text evidence="1">The sequence shown here is derived from an EMBL/GenBank/DDBJ whole genome shotgun (WGS) entry which is preliminary data.</text>
</comment>
<sequence>MNITSPTKTGNYPDRFEDCQTAIEEVFVQLVVEATRAGWHHEEVLAALASLVDITALALDTRGKTDVEMRLSKLRQTK</sequence>
<evidence type="ECO:0000313" key="2">
    <source>
        <dbReference type="Proteomes" id="UP000238563"/>
    </source>
</evidence>
<keyword evidence="2" id="KW-1185">Reference proteome</keyword>
<organism evidence="1 2">
    <name type="scientific">Phyllobacterium myrsinacearum</name>
    <dbReference type="NCBI Taxonomy" id="28101"/>
    <lineage>
        <taxon>Bacteria</taxon>
        <taxon>Pseudomonadati</taxon>
        <taxon>Pseudomonadota</taxon>
        <taxon>Alphaproteobacteria</taxon>
        <taxon>Hyphomicrobiales</taxon>
        <taxon>Phyllobacteriaceae</taxon>
        <taxon>Phyllobacterium</taxon>
    </lineage>
</organism>
<dbReference type="RefSeq" id="WP_105738285.1">
    <property type="nucleotide sequence ID" value="NZ_PVBT01000012.1"/>
</dbReference>
<proteinExistence type="predicted"/>
<gene>
    <name evidence="1" type="ORF">C5750_25995</name>
</gene>
<evidence type="ECO:0000313" key="1">
    <source>
        <dbReference type="EMBL" id="PRD49536.1"/>
    </source>
</evidence>
<reference evidence="1 2" key="1">
    <citation type="submission" date="2018-02" db="EMBL/GenBank/DDBJ databases">
        <title>The draft genome of Phyllobacterium myrsinacearum DSM5892.</title>
        <authorList>
            <person name="Li L."/>
            <person name="Liu L."/>
            <person name="Zhang X."/>
            <person name="Wang T."/>
        </authorList>
    </citation>
    <scope>NUCLEOTIDE SEQUENCE [LARGE SCALE GENOMIC DNA]</scope>
    <source>
        <strain evidence="1 2">DSM 5892</strain>
    </source>
</reference>
<name>A0A2S9J9Q9_9HYPH</name>